<accession>A0A397TVX2</accession>
<dbReference type="InterPro" id="IPR037020">
    <property type="entry name" value="Hemocyanin_C_sf"/>
</dbReference>
<dbReference type="GO" id="GO:0046872">
    <property type="term" value="F:metal ion binding"/>
    <property type="evidence" value="ECO:0007669"/>
    <property type="project" value="UniProtKB-KW"/>
</dbReference>
<name>A0A397TVX2_9GLOM</name>
<dbReference type="InterPro" id="IPR013788">
    <property type="entry name" value="Hemocyanin/hexamerin"/>
</dbReference>
<reference evidence="7 8" key="1">
    <citation type="submission" date="2018-06" db="EMBL/GenBank/DDBJ databases">
        <title>Comparative genomics reveals the genomic features of Rhizophagus irregularis, R. cerebriforme, R. diaphanum and Gigaspora rosea, and their symbiotic lifestyle signature.</title>
        <authorList>
            <person name="Morin E."/>
            <person name="San Clemente H."/>
            <person name="Chen E.C.H."/>
            <person name="De La Providencia I."/>
            <person name="Hainaut M."/>
            <person name="Kuo A."/>
            <person name="Kohler A."/>
            <person name="Murat C."/>
            <person name="Tang N."/>
            <person name="Roy S."/>
            <person name="Loubradou J."/>
            <person name="Henrissat B."/>
            <person name="Grigoriev I.V."/>
            <person name="Corradi N."/>
            <person name="Roux C."/>
            <person name="Martin F.M."/>
        </authorList>
    </citation>
    <scope>NUCLEOTIDE SEQUENCE [LARGE SCALE GENOMIC DNA]</scope>
    <source>
        <strain evidence="7 8">DAOM 227022</strain>
    </source>
</reference>
<dbReference type="PANTHER" id="PTHR11511:SF4">
    <property type="entry name" value="PHENOLOXIDASE 2-RELATED"/>
    <property type="match status" value="1"/>
</dbReference>
<sequence>MSVSTYCHNQVRDISHVTELSPLCIRHFKENSHNIFEKRLQSPWTKRSTFQNFQEELNHYGIVQFKRENFVDKRDDSNDKTDSKIVKNDKNDTIVTVVNKILEDKKKKDKEKKEKEKQPPNYKELFKDPPQVKLMADGWPNKNIYDPANDKMYWWRNDPVLNQHHEHWHIVMPSGEFNGTSKDREGENFIYMHRHMLARYDANRWCLGMPLVDPLIDYVSPIPEAFYPPPFLSQSADGIPGGRRIPFPARPPYQVFRDIVTNGDDNTEMVFAVSDLTNILNEIEIWIDGKTDQVHPTKLNLTDDEAASLGGDIEVVLHNIGHNMLGFIMHPYTINAAPSVLVGARAGTRDPLFWRWHRHIDNIYVKWQNLLGPRNFSNDMPPVTIRENDLILSFTDILLEVDKSGVNDTWVKFANEKFGGKYFDKDLSNHPVVTKTLQTKMKIRDYVWLEDGQDHEMIQYLYPRDWIWFIRAQNDSPKPVTLTFRIWIAPIDLIDKHAYWIEIDKFKRTLGPYEKAVVSQRADQAVVIRKPAQKTTKQMDDTAITPWFKDKLDRLNFAEIAEKTFCDCGWPYNLIIPRGSKKGSTFKLFVYVSDGTNDLVRTDTQCGSTLLCGGEKWTDKVPDIKPFGYPFDRPFKDGSFYKTFQGMKNVAYTNITIKWVEDFPEV</sequence>
<dbReference type="PROSITE" id="PS00498">
    <property type="entry name" value="TYROSINASE_2"/>
    <property type="match status" value="1"/>
</dbReference>
<dbReference type="OrthoDB" id="8119704at2759"/>
<dbReference type="SUPFAM" id="SSF48056">
    <property type="entry name" value="Di-copper centre-containing domain"/>
    <property type="match status" value="1"/>
</dbReference>
<dbReference type="InterPro" id="IPR002227">
    <property type="entry name" value="Tyrosinase_Cu-bd"/>
</dbReference>
<dbReference type="Pfam" id="PF00372">
    <property type="entry name" value="Hemocyanin_M"/>
    <property type="match status" value="1"/>
</dbReference>
<evidence type="ECO:0000313" key="8">
    <source>
        <dbReference type="Proteomes" id="UP000265703"/>
    </source>
</evidence>
<dbReference type="EMBL" id="QKYT01000005">
    <property type="protein sequence ID" value="RIA99311.1"/>
    <property type="molecule type" value="Genomic_DNA"/>
</dbReference>
<evidence type="ECO:0000256" key="3">
    <source>
        <dbReference type="ARBA" id="ARBA00022723"/>
    </source>
</evidence>
<dbReference type="InterPro" id="IPR000896">
    <property type="entry name" value="Hemocyanin/hexamerin_mid_dom"/>
</dbReference>
<gene>
    <name evidence="7" type="ORF">C1645_747397</name>
</gene>
<comment type="subcellular location">
    <subcellularLocation>
        <location evidence="1">Secreted</location>
    </subcellularLocation>
</comment>
<feature type="compositionally biased region" description="Basic and acidic residues" evidence="5">
    <location>
        <begin position="106"/>
        <end position="118"/>
    </location>
</feature>
<dbReference type="InterPro" id="IPR008922">
    <property type="entry name" value="Di-copper_centre_dom_sf"/>
</dbReference>
<dbReference type="GO" id="GO:0005576">
    <property type="term" value="C:extracellular region"/>
    <property type="evidence" value="ECO:0007669"/>
    <property type="project" value="UniProtKB-SubCell"/>
</dbReference>
<dbReference type="Proteomes" id="UP000265703">
    <property type="component" value="Unassembled WGS sequence"/>
</dbReference>
<feature type="domain" description="Tyrosinase copper-binding" evidence="6">
    <location>
        <begin position="350"/>
        <end position="361"/>
    </location>
</feature>
<dbReference type="InterPro" id="IPR014756">
    <property type="entry name" value="Ig_E-set"/>
</dbReference>
<evidence type="ECO:0000256" key="4">
    <source>
        <dbReference type="ARBA" id="ARBA00023157"/>
    </source>
</evidence>
<dbReference type="PRINTS" id="PR00187">
    <property type="entry name" value="HAEMOCYANIN"/>
</dbReference>
<dbReference type="Gene3D" id="2.60.40.1520">
    <property type="entry name" value="Hemocyanin, C-terminal domain"/>
    <property type="match status" value="1"/>
</dbReference>
<evidence type="ECO:0000256" key="2">
    <source>
        <dbReference type="ARBA" id="ARBA00022525"/>
    </source>
</evidence>
<dbReference type="PANTHER" id="PTHR11511">
    <property type="entry name" value="LARVAL STORAGE PROTEIN/PHENOLOXIDASE"/>
    <property type="match status" value="1"/>
</dbReference>
<organism evidence="7 8">
    <name type="scientific">Glomus cerebriforme</name>
    <dbReference type="NCBI Taxonomy" id="658196"/>
    <lineage>
        <taxon>Eukaryota</taxon>
        <taxon>Fungi</taxon>
        <taxon>Fungi incertae sedis</taxon>
        <taxon>Mucoromycota</taxon>
        <taxon>Glomeromycotina</taxon>
        <taxon>Glomeromycetes</taxon>
        <taxon>Glomerales</taxon>
        <taxon>Glomeraceae</taxon>
        <taxon>Glomus</taxon>
    </lineage>
</organism>
<protein>
    <recommendedName>
        <fullName evidence="6">Tyrosinase copper-binding domain-containing protein</fullName>
    </recommendedName>
</protein>
<dbReference type="SUPFAM" id="SSF81296">
    <property type="entry name" value="E set domains"/>
    <property type="match status" value="1"/>
</dbReference>
<evidence type="ECO:0000256" key="1">
    <source>
        <dbReference type="ARBA" id="ARBA00004613"/>
    </source>
</evidence>
<keyword evidence="2" id="KW-0964">Secreted</keyword>
<keyword evidence="3" id="KW-0479">Metal-binding</keyword>
<dbReference type="AlphaFoldDB" id="A0A397TVX2"/>
<dbReference type="Gene3D" id="1.10.1280.10">
    <property type="entry name" value="Di-copper center containing domain from catechol oxidase"/>
    <property type="match status" value="1"/>
</dbReference>
<proteinExistence type="predicted"/>
<evidence type="ECO:0000256" key="5">
    <source>
        <dbReference type="SAM" id="MobiDB-lite"/>
    </source>
</evidence>
<keyword evidence="8" id="KW-1185">Reference proteome</keyword>
<feature type="region of interest" description="Disordered" evidence="5">
    <location>
        <begin position="106"/>
        <end position="126"/>
    </location>
</feature>
<dbReference type="InterPro" id="IPR005203">
    <property type="entry name" value="Hemocyanin_C"/>
</dbReference>
<evidence type="ECO:0000259" key="6">
    <source>
        <dbReference type="PROSITE" id="PS00498"/>
    </source>
</evidence>
<dbReference type="GO" id="GO:0016491">
    <property type="term" value="F:oxidoreductase activity"/>
    <property type="evidence" value="ECO:0007669"/>
    <property type="project" value="InterPro"/>
</dbReference>
<dbReference type="Pfam" id="PF03723">
    <property type="entry name" value="Hemocyanin_C"/>
    <property type="match status" value="1"/>
</dbReference>
<keyword evidence="4" id="KW-1015">Disulfide bond</keyword>
<evidence type="ECO:0000313" key="7">
    <source>
        <dbReference type="EMBL" id="RIA99311.1"/>
    </source>
</evidence>
<comment type="caution">
    <text evidence="7">The sequence shown here is derived from an EMBL/GenBank/DDBJ whole genome shotgun (WGS) entry which is preliminary data.</text>
</comment>